<protein>
    <submittedName>
        <fullName evidence="4">Glycosyltransferase involved in cell wall bisynthesis</fullName>
    </submittedName>
</protein>
<evidence type="ECO:0000256" key="2">
    <source>
        <dbReference type="ARBA" id="ARBA00022679"/>
    </source>
</evidence>
<dbReference type="PANTHER" id="PTHR22916:SF51">
    <property type="entry name" value="GLYCOSYLTRANSFERASE EPSH-RELATED"/>
    <property type="match status" value="1"/>
</dbReference>
<evidence type="ECO:0000256" key="1">
    <source>
        <dbReference type="ARBA" id="ARBA00022676"/>
    </source>
</evidence>
<dbReference type="AlphaFoldDB" id="A0A1G6AFG3"/>
<evidence type="ECO:0000259" key="3">
    <source>
        <dbReference type="Pfam" id="PF00535"/>
    </source>
</evidence>
<dbReference type="EMBL" id="FMXR01000005">
    <property type="protein sequence ID" value="SDB06813.1"/>
    <property type="molecule type" value="Genomic_DNA"/>
</dbReference>
<dbReference type="Proteomes" id="UP000199228">
    <property type="component" value="Unassembled WGS sequence"/>
</dbReference>
<name>A0A1G6AFG3_EUBOX</name>
<dbReference type="Gene3D" id="3.90.550.10">
    <property type="entry name" value="Spore Coat Polysaccharide Biosynthesis Protein SpsA, Chain A"/>
    <property type="match status" value="1"/>
</dbReference>
<accession>A0A1G6AFG3</accession>
<feature type="domain" description="Glycosyltransferase 2-like" evidence="3">
    <location>
        <begin position="3"/>
        <end position="181"/>
    </location>
</feature>
<dbReference type="CDD" id="cd00761">
    <property type="entry name" value="Glyco_tranf_GTA_type"/>
    <property type="match status" value="1"/>
</dbReference>
<evidence type="ECO:0000313" key="5">
    <source>
        <dbReference type="Proteomes" id="UP000199228"/>
    </source>
</evidence>
<dbReference type="Pfam" id="PF00535">
    <property type="entry name" value="Glycos_transf_2"/>
    <property type="match status" value="1"/>
</dbReference>
<dbReference type="RefSeq" id="WP_090171824.1">
    <property type="nucleotide sequence ID" value="NZ_FMXR01000005.1"/>
</dbReference>
<dbReference type="InterPro" id="IPR001173">
    <property type="entry name" value="Glyco_trans_2-like"/>
</dbReference>
<reference evidence="4 5" key="1">
    <citation type="submission" date="2016-10" db="EMBL/GenBank/DDBJ databases">
        <authorList>
            <person name="de Groot N.N."/>
        </authorList>
    </citation>
    <scope>NUCLEOTIDE SEQUENCE [LARGE SCALE GENOMIC DNA]</scope>
    <source>
        <strain evidence="4 5">DSM 3217</strain>
    </source>
</reference>
<dbReference type="PANTHER" id="PTHR22916">
    <property type="entry name" value="GLYCOSYLTRANSFERASE"/>
    <property type="match status" value="1"/>
</dbReference>
<dbReference type="SUPFAM" id="SSF53448">
    <property type="entry name" value="Nucleotide-diphospho-sugar transferases"/>
    <property type="match status" value="1"/>
</dbReference>
<sequence>MVSVIIPVYNVEPYLEECVKSVLDNKEIPMEVLLLNNGSTDKSMEICERFGKEYESVVVYDLPAEYGLSEARNYGMDHAKGEYLLFVDSDDYIAKDMIRTLVEASQNGTVDLVECCYATVEETKDGERKIRYPQIATQKEREYLTKEEAIRYYLSKNMMTDNKMDVVVWNKLYSRRLIEKYGIRFRNNINSEDVYFTADVRNVMKSYCFVPEVKYFYRLRQGSIMRSKITRKRAVTYGCYEYCYDMFIDMFPEYRSNCAVSVVWHMFEILKLIRNNPDESLADIPELIRSNLIKRKEEWLRILPDKVTKKMVRKICKSVDACYKYLAWLEWKGKVLKHIKG</sequence>
<dbReference type="STRING" id="1732.SAMN02910417_00487"/>
<keyword evidence="2 4" id="KW-0808">Transferase</keyword>
<dbReference type="GO" id="GO:0016757">
    <property type="term" value="F:glycosyltransferase activity"/>
    <property type="evidence" value="ECO:0007669"/>
    <property type="project" value="UniProtKB-KW"/>
</dbReference>
<dbReference type="OrthoDB" id="1771649at2"/>
<keyword evidence="5" id="KW-1185">Reference proteome</keyword>
<gene>
    <name evidence="4" type="ORF">SAMN02910417_00487</name>
</gene>
<organism evidence="4 5">
    <name type="scientific">Eubacterium oxidoreducens</name>
    <dbReference type="NCBI Taxonomy" id="1732"/>
    <lineage>
        <taxon>Bacteria</taxon>
        <taxon>Bacillati</taxon>
        <taxon>Bacillota</taxon>
        <taxon>Clostridia</taxon>
        <taxon>Eubacteriales</taxon>
        <taxon>Eubacteriaceae</taxon>
        <taxon>Eubacterium</taxon>
    </lineage>
</organism>
<keyword evidence="1" id="KW-0328">Glycosyltransferase</keyword>
<proteinExistence type="predicted"/>
<evidence type="ECO:0000313" key="4">
    <source>
        <dbReference type="EMBL" id="SDB06813.1"/>
    </source>
</evidence>
<dbReference type="InterPro" id="IPR029044">
    <property type="entry name" value="Nucleotide-diphossugar_trans"/>
</dbReference>